<reference evidence="1 2" key="1">
    <citation type="journal article" date="2019" name="Appl. Environ. Microbiol.">
        <title>Clostridium scindens ATCC 35704: integration of nutritional requirements, the complete genome sequence, and global transcriptional responses to bile acids.</title>
        <authorList>
            <person name="Devendran S."/>
            <person name="Shrestha R."/>
            <person name="Alves J.M.P."/>
            <person name="Wolf P.G."/>
            <person name="Ly L."/>
            <person name="Hernandez A.G."/>
            <person name="Mendez-Garcia C."/>
            <person name="Inboden A."/>
            <person name="Wiley J."/>
            <person name="Paul O."/>
            <person name="Allen A."/>
            <person name="Springer E."/>
            <person name="Wright C.L."/>
            <person name="Fields C.J."/>
            <person name="Daniel S.L."/>
            <person name="Ridlon J.M."/>
        </authorList>
    </citation>
    <scope>NUCLEOTIDE SEQUENCE [LARGE SCALE GENOMIC DNA]</scope>
    <source>
        <strain evidence="1 2">ATCC 35704</strain>
    </source>
</reference>
<dbReference type="KEGG" id="csci:HDCHBGLK_02529"/>
<evidence type="ECO:0000313" key="1">
    <source>
        <dbReference type="EMBL" id="QBF75120.1"/>
    </source>
</evidence>
<dbReference type="RefSeq" id="WP_004608186.1">
    <property type="nucleotide sequence ID" value="NZ_CP036170.1"/>
</dbReference>
<accession>B0NJ44</accession>
<dbReference type="Proteomes" id="UP000289664">
    <property type="component" value="Chromosome"/>
</dbReference>
<dbReference type="HOGENOM" id="CLU_195855_0_0_9"/>
<dbReference type="GeneID" id="62696726"/>
<sequence length="70" mass="8346">MNEVMISTVLCNILVGCFCVLILSWAAVAIQTLFNDRNEEKRRVEREQREKDQAARDLEYHEKRMKFLDK</sequence>
<dbReference type="OrthoDB" id="2057209at2"/>
<protein>
    <submittedName>
        <fullName evidence="1">Uncharacterized protein</fullName>
    </submittedName>
</protein>
<name>B0NJ44_CLOS5</name>
<dbReference type="AlphaFoldDB" id="B0NJ44"/>
<proteinExistence type="predicted"/>
<gene>
    <name evidence="1" type="ORF">HDCHBGLK_02529</name>
</gene>
<dbReference type="eggNOG" id="ENOG5030GBE">
    <property type="taxonomic scope" value="Bacteria"/>
</dbReference>
<keyword evidence="2" id="KW-1185">Reference proteome</keyword>
<dbReference type="STRING" id="411468.CLOSCI_03523"/>
<evidence type="ECO:0000313" key="2">
    <source>
        <dbReference type="Proteomes" id="UP000289664"/>
    </source>
</evidence>
<organism evidence="1 2">
    <name type="scientific">Clostridium scindens (strain ATCC 35704 / DSM 5676 / VPI 13733 / 19)</name>
    <dbReference type="NCBI Taxonomy" id="411468"/>
    <lineage>
        <taxon>Bacteria</taxon>
        <taxon>Bacillati</taxon>
        <taxon>Bacillota</taxon>
        <taxon>Clostridia</taxon>
        <taxon>Lachnospirales</taxon>
        <taxon>Lachnospiraceae</taxon>
    </lineage>
</organism>
<dbReference type="EMBL" id="CP036170">
    <property type="protein sequence ID" value="QBF75120.1"/>
    <property type="molecule type" value="Genomic_DNA"/>
</dbReference>